<dbReference type="GO" id="GO:0005634">
    <property type="term" value="C:nucleus"/>
    <property type="evidence" value="ECO:0007669"/>
    <property type="project" value="UniProtKB-SubCell"/>
</dbReference>
<dbReference type="Proteomes" id="UP000515123">
    <property type="component" value="Linkage group 4"/>
</dbReference>
<name>A0A6P5EY23_ANACO</name>
<evidence type="ECO:0000313" key="6">
    <source>
        <dbReference type="RefSeq" id="XP_020086050.1"/>
    </source>
</evidence>
<dbReference type="RefSeq" id="XP_020086050.1">
    <property type="nucleotide sequence ID" value="XM_020230461.1"/>
</dbReference>
<feature type="compositionally biased region" description="Basic and acidic residues" evidence="3">
    <location>
        <begin position="192"/>
        <end position="214"/>
    </location>
</feature>
<accession>A0A6P5EY23</accession>
<organism evidence="5 6">
    <name type="scientific">Ananas comosus</name>
    <name type="common">Pineapple</name>
    <name type="synonym">Ananas ananas</name>
    <dbReference type="NCBI Taxonomy" id="4615"/>
    <lineage>
        <taxon>Eukaryota</taxon>
        <taxon>Viridiplantae</taxon>
        <taxon>Streptophyta</taxon>
        <taxon>Embryophyta</taxon>
        <taxon>Tracheophyta</taxon>
        <taxon>Spermatophyta</taxon>
        <taxon>Magnoliopsida</taxon>
        <taxon>Liliopsida</taxon>
        <taxon>Poales</taxon>
        <taxon>Bromeliaceae</taxon>
        <taxon>Bromelioideae</taxon>
        <taxon>Ananas</taxon>
    </lineage>
</organism>
<dbReference type="InterPro" id="IPR006910">
    <property type="entry name" value="Rad21_Rec8_N"/>
</dbReference>
<dbReference type="GeneID" id="109708650"/>
<dbReference type="GO" id="GO:0008278">
    <property type="term" value="C:cohesin complex"/>
    <property type="evidence" value="ECO:0007669"/>
    <property type="project" value="InterPro"/>
</dbReference>
<dbReference type="AlphaFoldDB" id="A0A6P5EY23"/>
<comment type="subcellular location">
    <subcellularLocation>
        <location evidence="1">Nucleus</location>
    </subcellularLocation>
</comment>
<evidence type="ECO:0000256" key="3">
    <source>
        <dbReference type="SAM" id="MobiDB-lite"/>
    </source>
</evidence>
<keyword evidence="2" id="KW-0539">Nucleus</keyword>
<keyword evidence="5" id="KW-1185">Reference proteome</keyword>
<sequence length="283" mass="31062">MAATLHAKINRRKLDKLDIIKICEEILNPTVPMALRLSGILMGGVVIVYERKVKLLYDDATRILADALGAIESFPFSGVLIIFFPLTMKADIIADATINVDIIAVAFRVRTKVTEQFMNHTCLVNLILQTCRKIASQSHDAQNIFHFHGMFITTSSNKLASFTLHVFQQQHELTAPESRQKALPDEQLIRQKRHVGDGSHGRPRQACDEDHGEASDVSGIGVGVEVDQRGVGGIEERMDVRVVSHEEAVHSVGGGYEGRGNAGKVLAVAFDLATSGADVWKSR</sequence>
<dbReference type="PANTHER" id="PTHR12585:SF64">
    <property type="entry name" value="SISTER CHROMATID COHESION 1 PROTEIN 1"/>
    <property type="match status" value="1"/>
</dbReference>
<protein>
    <submittedName>
        <fullName evidence="6">Uncharacterized protein LOC109708650</fullName>
    </submittedName>
</protein>
<dbReference type="GO" id="GO:0003682">
    <property type="term" value="F:chromatin binding"/>
    <property type="evidence" value="ECO:0007669"/>
    <property type="project" value="TreeGrafter"/>
</dbReference>
<evidence type="ECO:0000313" key="5">
    <source>
        <dbReference type="Proteomes" id="UP000515123"/>
    </source>
</evidence>
<reference evidence="6" key="2">
    <citation type="submission" date="2025-08" db="UniProtKB">
        <authorList>
            <consortium name="RefSeq"/>
        </authorList>
    </citation>
    <scope>IDENTIFICATION</scope>
    <source>
        <tissue evidence="6">Leaf</tissue>
    </source>
</reference>
<feature type="region of interest" description="Disordered" evidence="3">
    <location>
        <begin position="192"/>
        <end position="216"/>
    </location>
</feature>
<reference evidence="5" key="1">
    <citation type="journal article" date="2015" name="Nat. Genet.">
        <title>The pineapple genome and the evolution of CAM photosynthesis.</title>
        <authorList>
            <person name="Ming R."/>
            <person name="VanBuren R."/>
            <person name="Wai C.M."/>
            <person name="Tang H."/>
            <person name="Schatz M.C."/>
            <person name="Bowers J.E."/>
            <person name="Lyons E."/>
            <person name="Wang M.L."/>
            <person name="Chen J."/>
            <person name="Biggers E."/>
            <person name="Zhang J."/>
            <person name="Huang L."/>
            <person name="Zhang L."/>
            <person name="Miao W."/>
            <person name="Zhang J."/>
            <person name="Ye Z."/>
            <person name="Miao C."/>
            <person name="Lin Z."/>
            <person name="Wang H."/>
            <person name="Zhou H."/>
            <person name="Yim W.C."/>
            <person name="Priest H.D."/>
            <person name="Zheng C."/>
            <person name="Woodhouse M."/>
            <person name="Edger P.P."/>
            <person name="Guyot R."/>
            <person name="Guo H.B."/>
            <person name="Guo H."/>
            <person name="Zheng G."/>
            <person name="Singh R."/>
            <person name="Sharma A."/>
            <person name="Min X."/>
            <person name="Zheng Y."/>
            <person name="Lee H."/>
            <person name="Gurtowski J."/>
            <person name="Sedlazeck F.J."/>
            <person name="Harkess A."/>
            <person name="McKain M.R."/>
            <person name="Liao Z."/>
            <person name="Fang J."/>
            <person name="Liu J."/>
            <person name="Zhang X."/>
            <person name="Zhang Q."/>
            <person name="Hu W."/>
            <person name="Qin Y."/>
            <person name="Wang K."/>
            <person name="Chen L.Y."/>
            <person name="Shirley N."/>
            <person name="Lin Y.R."/>
            <person name="Liu L.Y."/>
            <person name="Hernandez A.G."/>
            <person name="Wright C.L."/>
            <person name="Bulone V."/>
            <person name="Tuskan G.A."/>
            <person name="Heath K."/>
            <person name="Zee F."/>
            <person name="Moore P.H."/>
            <person name="Sunkar R."/>
            <person name="Leebens-Mack J.H."/>
            <person name="Mockler T."/>
            <person name="Bennetzen J.L."/>
            <person name="Freeling M."/>
            <person name="Sankoff D."/>
            <person name="Paterson A.H."/>
            <person name="Zhu X."/>
            <person name="Yang X."/>
            <person name="Smith J.A."/>
            <person name="Cushman J.C."/>
            <person name="Paull R.E."/>
            <person name="Yu Q."/>
        </authorList>
    </citation>
    <scope>NUCLEOTIDE SEQUENCE [LARGE SCALE GENOMIC DNA]</scope>
    <source>
        <strain evidence="5">cv. F153</strain>
    </source>
</reference>
<dbReference type="PANTHER" id="PTHR12585">
    <property type="entry name" value="SCC1 / RAD21 FAMILY MEMBER"/>
    <property type="match status" value="1"/>
</dbReference>
<dbReference type="GO" id="GO:0051754">
    <property type="term" value="P:meiotic sister chromatid cohesion, centromeric"/>
    <property type="evidence" value="ECO:0007669"/>
    <property type="project" value="TreeGrafter"/>
</dbReference>
<dbReference type="OrthoDB" id="10071381at2759"/>
<evidence type="ECO:0000259" key="4">
    <source>
        <dbReference type="Pfam" id="PF04825"/>
    </source>
</evidence>
<evidence type="ECO:0000256" key="2">
    <source>
        <dbReference type="ARBA" id="ARBA00023242"/>
    </source>
</evidence>
<gene>
    <name evidence="6" type="primary">LOC109708650</name>
</gene>
<dbReference type="InterPro" id="IPR039781">
    <property type="entry name" value="Rad21/Rec8-like"/>
</dbReference>
<proteinExistence type="predicted"/>
<dbReference type="Pfam" id="PF04825">
    <property type="entry name" value="Rad21_Rec8_N"/>
    <property type="match status" value="1"/>
</dbReference>
<feature type="domain" description="Rad21/Rec8-like protein N-terminal" evidence="4">
    <location>
        <begin position="1"/>
        <end position="65"/>
    </location>
</feature>
<evidence type="ECO:0000256" key="1">
    <source>
        <dbReference type="ARBA" id="ARBA00004123"/>
    </source>
</evidence>